<dbReference type="RefSeq" id="WP_208714928.1">
    <property type="nucleotide sequence ID" value="NZ_CP024768.1"/>
</dbReference>
<evidence type="ECO:0000313" key="2">
    <source>
        <dbReference type="EMBL" id="QGY29057.1"/>
    </source>
</evidence>
<reference evidence="2 3" key="1">
    <citation type="submission" date="2017-11" db="EMBL/GenBank/DDBJ databases">
        <title>Genome sequence of Pantoea cypripedii NE1.</title>
        <authorList>
            <person name="Nascimento F.X."/>
        </authorList>
    </citation>
    <scope>NUCLEOTIDE SEQUENCE [LARGE SCALE GENOMIC DNA]</scope>
    <source>
        <strain evidence="2 3">NE1</strain>
    </source>
</reference>
<dbReference type="EMBL" id="CP024768">
    <property type="protein sequence ID" value="QGY29057.1"/>
    <property type="molecule type" value="Genomic_DNA"/>
</dbReference>
<dbReference type="Proteomes" id="UP000502005">
    <property type="component" value="Chromosome"/>
</dbReference>
<evidence type="ECO:0000256" key="1">
    <source>
        <dbReference type="SAM" id="MobiDB-lite"/>
    </source>
</evidence>
<proteinExistence type="predicted"/>
<feature type="region of interest" description="Disordered" evidence="1">
    <location>
        <begin position="166"/>
        <end position="196"/>
    </location>
</feature>
<dbReference type="AlphaFoldDB" id="A0A6B9G494"/>
<organism evidence="2 3">
    <name type="scientific">Pantoea cypripedii</name>
    <name type="common">Pectobacterium cypripedii</name>
    <name type="synonym">Erwinia cypripedii</name>
    <dbReference type="NCBI Taxonomy" id="55209"/>
    <lineage>
        <taxon>Bacteria</taxon>
        <taxon>Pseudomonadati</taxon>
        <taxon>Pseudomonadota</taxon>
        <taxon>Gammaproteobacteria</taxon>
        <taxon>Enterobacterales</taxon>
        <taxon>Erwiniaceae</taxon>
        <taxon>Pantoea</taxon>
    </lineage>
</organism>
<sequence>MIYIKNQNSFEKLESWDDLEKRDGFQSVVDLTDKKLMDAFGYYELANKIPCGKKNCRTRHFKGVLVVTEDGIETNIGHDCGFAAFGVKFEQLASELANQANYHRLLIAVKEAKSQIFALYQKKAKLEAGKPSMHDVANQILDARRPEVIGRAAYTELKRMAGSNDGKVKISRRKSESDAELAEVMSQKGPSDYGDELKPKKPQYEEVIIGNVLHADCLLDDYDISILFERDIKLVLEELQACSPDEMPQRKLTRLGVRVSRFDERLSFINDRLAKAKIFLTQENLKPLYTKLNVQRSVSQKDKDLFREFLNSLPEREPRQA</sequence>
<protein>
    <submittedName>
        <fullName evidence="2">Uncharacterized protein</fullName>
    </submittedName>
</protein>
<accession>A0A6B9G494</accession>
<evidence type="ECO:0000313" key="3">
    <source>
        <dbReference type="Proteomes" id="UP000502005"/>
    </source>
</evidence>
<gene>
    <name evidence="2" type="ORF">CUN67_08990</name>
</gene>
<name>A0A6B9G494_PANCY</name>